<sequence length="426" mass="47031">MAFHSAVDAHTAAHLFNECVMTVLRKKTIILVTHQVELLSEVDKILVNTSDSEALPGSGGSNANNQWRDFFKLLKKGSRMPFQPFHPLKKNVPKLTRRKSKRSTGAYKVASRLASAIPPPSHVLSRGIGWQGIGILLNGLLGAATGSSVSVVIQISAGFMIFFSMLGKFGAFFASIPLPIFAAAHCILFGLVGVTCIKCGNPMDKELKIMVNDSSSEVTHRHEDGAFVKGEAMYLIFDDLKVLQSSPRIFVKELVQLGYKDFNNLTEIYQNVGLKEVILLFFYDCRSQASTSTMSNFGILLSAMPYPAVLSQDIVTPSSAEIIIHISSIFYWCVGEFSSFQAVVAALFMNIYIVGLNQLSDIEIDKLTRQRTSKAAKFLRANGISLFKVPKKIVKLLEKSDLYFFSPEHPPLIEPAQKALDWAVDE</sequence>
<evidence type="ECO:0000313" key="4">
    <source>
        <dbReference type="Proteomes" id="UP000289738"/>
    </source>
</evidence>
<gene>
    <name evidence="3" type="ORF">Ahy_B09g098956</name>
</gene>
<dbReference type="AlphaFoldDB" id="A0A444XSN3"/>
<evidence type="ECO:0000313" key="3">
    <source>
        <dbReference type="EMBL" id="RYQ92743.1"/>
    </source>
</evidence>
<feature type="transmembrane region" description="Helical" evidence="2">
    <location>
        <begin position="135"/>
        <end position="163"/>
    </location>
</feature>
<reference evidence="3 4" key="1">
    <citation type="submission" date="2019-01" db="EMBL/GenBank/DDBJ databases">
        <title>Sequencing of cultivated peanut Arachis hypogaea provides insights into genome evolution and oil improvement.</title>
        <authorList>
            <person name="Chen X."/>
        </authorList>
    </citation>
    <scope>NUCLEOTIDE SEQUENCE [LARGE SCALE GENOMIC DNA]</scope>
    <source>
        <strain evidence="4">cv. Fuhuasheng</strain>
        <tissue evidence="3">Leaves</tissue>
    </source>
</reference>
<comment type="caution">
    <text evidence="3">The sequence shown here is derived from an EMBL/GenBank/DDBJ whole genome shotgun (WGS) entry which is preliminary data.</text>
</comment>
<dbReference type="InterPro" id="IPR036628">
    <property type="entry name" value="Clp_N_dom_sf"/>
</dbReference>
<keyword evidence="2" id="KW-1133">Transmembrane helix</keyword>
<comment type="similarity">
    <text evidence="1">Belongs to the nucleobase:cation symporter-2 (NCS2) (TC 2.A.40) family.</text>
</comment>
<protein>
    <submittedName>
        <fullName evidence="3">Uncharacterized protein</fullName>
    </submittedName>
</protein>
<dbReference type="PANTHER" id="PTHR11119">
    <property type="entry name" value="XANTHINE-URACIL / VITAMIN C PERMEASE FAMILY MEMBER"/>
    <property type="match status" value="1"/>
</dbReference>
<dbReference type="InterPro" id="IPR027417">
    <property type="entry name" value="P-loop_NTPase"/>
</dbReference>
<organism evidence="3 4">
    <name type="scientific">Arachis hypogaea</name>
    <name type="common">Peanut</name>
    <dbReference type="NCBI Taxonomy" id="3818"/>
    <lineage>
        <taxon>Eukaryota</taxon>
        <taxon>Viridiplantae</taxon>
        <taxon>Streptophyta</taxon>
        <taxon>Embryophyta</taxon>
        <taxon>Tracheophyta</taxon>
        <taxon>Spermatophyta</taxon>
        <taxon>Magnoliopsida</taxon>
        <taxon>eudicotyledons</taxon>
        <taxon>Gunneridae</taxon>
        <taxon>Pentapetalae</taxon>
        <taxon>rosids</taxon>
        <taxon>fabids</taxon>
        <taxon>Fabales</taxon>
        <taxon>Fabaceae</taxon>
        <taxon>Papilionoideae</taxon>
        <taxon>50 kb inversion clade</taxon>
        <taxon>dalbergioids sensu lato</taxon>
        <taxon>Dalbergieae</taxon>
        <taxon>Pterocarpus clade</taxon>
        <taxon>Arachis</taxon>
    </lineage>
</organism>
<evidence type="ECO:0000256" key="1">
    <source>
        <dbReference type="ARBA" id="ARBA00008821"/>
    </source>
</evidence>
<feature type="transmembrane region" description="Helical" evidence="2">
    <location>
        <begin position="169"/>
        <end position="197"/>
    </location>
</feature>
<dbReference type="Gene3D" id="1.10.1780.10">
    <property type="entry name" value="Clp, N-terminal domain"/>
    <property type="match status" value="1"/>
</dbReference>
<dbReference type="InterPro" id="IPR007750">
    <property type="entry name" value="DUF674"/>
</dbReference>
<evidence type="ECO:0000256" key="2">
    <source>
        <dbReference type="SAM" id="Phobius"/>
    </source>
</evidence>
<dbReference type="Proteomes" id="UP000289738">
    <property type="component" value="Chromosome B09"/>
</dbReference>
<dbReference type="Pfam" id="PF05056">
    <property type="entry name" value="DUF674"/>
    <property type="match status" value="1"/>
</dbReference>
<keyword evidence="4" id="KW-1185">Reference proteome</keyword>
<proteinExistence type="inferred from homology"/>
<keyword evidence="2" id="KW-0812">Transmembrane</keyword>
<name>A0A444XSN3_ARAHY</name>
<accession>A0A444XSN3</accession>
<keyword evidence="2" id="KW-0472">Membrane</keyword>
<dbReference type="EMBL" id="SDMP01000019">
    <property type="protein sequence ID" value="RYQ92743.1"/>
    <property type="molecule type" value="Genomic_DNA"/>
</dbReference>
<dbReference type="STRING" id="3818.A0A444XSN3"/>
<dbReference type="Gene3D" id="3.40.50.300">
    <property type="entry name" value="P-loop containing nucleotide triphosphate hydrolases"/>
    <property type="match status" value="1"/>
</dbReference>